<feature type="domain" description="RelE toxin-related" evidence="2">
    <location>
        <begin position="21"/>
        <end position="86"/>
    </location>
</feature>
<dbReference type="EMBL" id="FORO01000021">
    <property type="protein sequence ID" value="SFJ30291.1"/>
    <property type="molecule type" value="Genomic_DNA"/>
</dbReference>
<name>A0A1I3QAE2_9EURY</name>
<dbReference type="OrthoDB" id="191442at2157"/>
<organism evidence="3 4">
    <name type="scientific">Natronobacterium gregoryi</name>
    <dbReference type="NCBI Taxonomy" id="44930"/>
    <lineage>
        <taxon>Archaea</taxon>
        <taxon>Methanobacteriati</taxon>
        <taxon>Methanobacteriota</taxon>
        <taxon>Stenosarchaea group</taxon>
        <taxon>Halobacteria</taxon>
        <taxon>Halobacteriales</taxon>
        <taxon>Natrialbaceae</taxon>
        <taxon>Natronobacterium</taxon>
    </lineage>
</organism>
<dbReference type="GeneID" id="14209593"/>
<sequence length="103" mass="11870">MSALDRDIESTSPPRYEDLEVSDHAQVRWTERSSRPRLNPAVAWLEAVPIDYPRMSPPAQHARLHEVSEIILLADGHATLVTCIRLEDRPEDEQQYIRSQLNL</sequence>
<dbReference type="Proteomes" id="UP000182829">
    <property type="component" value="Unassembled WGS sequence"/>
</dbReference>
<accession>A0A1I3QAE2</accession>
<dbReference type="Pfam" id="PF26442">
    <property type="entry name" value="Halo_toxin"/>
    <property type="match status" value="1"/>
</dbReference>
<evidence type="ECO:0000313" key="4">
    <source>
        <dbReference type="Proteomes" id="UP000182829"/>
    </source>
</evidence>
<dbReference type="InterPro" id="IPR058996">
    <property type="entry name" value="Toxin-rel_dom"/>
</dbReference>
<proteinExistence type="predicted"/>
<evidence type="ECO:0000259" key="2">
    <source>
        <dbReference type="Pfam" id="PF26442"/>
    </source>
</evidence>
<protein>
    <recommendedName>
        <fullName evidence="2">RelE toxin-related domain-containing protein</fullName>
    </recommendedName>
</protein>
<dbReference type="RefSeq" id="WP_005576621.1">
    <property type="nucleotide sequence ID" value="NZ_FORO01000021.1"/>
</dbReference>
<dbReference type="AlphaFoldDB" id="A0A1I3QAE2"/>
<reference evidence="3 4" key="1">
    <citation type="submission" date="2016-10" db="EMBL/GenBank/DDBJ databases">
        <authorList>
            <person name="de Groot N.N."/>
        </authorList>
    </citation>
    <scope>NUCLEOTIDE SEQUENCE [LARGE SCALE GENOMIC DNA]</scope>
    <source>
        <strain evidence="3 4">SP2</strain>
    </source>
</reference>
<feature type="region of interest" description="Disordered" evidence="1">
    <location>
        <begin position="1"/>
        <end position="21"/>
    </location>
</feature>
<evidence type="ECO:0000313" key="3">
    <source>
        <dbReference type="EMBL" id="SFJ30291.1"/>
    </source>
</evidence>
<evidence type="ECO:0000256" key="1">
    <source>
        <dbReference type="SAM" id="MobiDB-lite"/>
    </source>
</evidence>
<gene>
    <name evidence="3" type="ORF">SAMN05443661_12121</name>
</gene>